<dbReference type="Proteomes" id="UP000292373">
    <property type="component" value="Unassembled WGS sequence"/>
</dbReference>
<keyword evidence="7" id="KW-0436">Ligase</keyword>
<evidence type="ECO:0000259" key="6">
    <source>
        <dbReference type="Pfam" id="PF04932"/>
    </source>
</evidence>
<comment type="subcellular location">
    <subcellularLocation>
        <location evidence="1">Membrane</location>
        <topology evidence="1">Multi-pass membrane protein</topology>
    </subcellularLocation>
</comment>
<keyword evidence="4 5" id="KW-0472">Membrane</keyword>
<evidence type="ECO:0000256" key="2">
    <source>
        <dbReference type="ARBA" id="ARBA00022692"/>
    </source>
</evidence>
<feature type="transmembrane region" description="Helical" evidence="5">
    <location>
        <begin position="392"/>
        <end position="411"/>
    </location>
</feature>
<keyword evidence="8" id="KW-1185">Reference proteome</keyword>
<feature type="transmembrane region" description="Helical" evidence="5">
    <location>
        <begin position="20"/>
        <end position="39"/>
    </location>
</feature>
<evidence type="ECO:0000313" key="8">
    <source>
        <dbReference type="Proteomes" id="UP000292373"/>
    </source>
</evidence>
<reference evidence="7 8" key="1">
    <citation type="submission" date="2019-01" db="EMBL/GenBank/DDBJ databases">
        <title>Lactibacter flavus gen. nov., sp. nov., a novel bacterium of the family Propionibacteriaceae isolated from raw milk and dairy products.</title>
        <authorList>
            <person name="Huptas C."/>
            <person name="Wenning M."/>
            <person name="Breitenwieser F."/>
            <person name="Doll E."/>
            <person name="Von Neubeck M."/>
            <person name="Busse H.-J."/>
            <person name="Scherer S."/>
        </authorList>
    </citation>
    <scope>NUCLEOTIDE SEQUENCE [LARGE SCALE GENOMIC DNA]</scope>
    <source>
        <strain evidence="7 8">KCTC 33808</strain>
    </source>
</reference>
<dbReference type="PANTHER" id="PTHR37422:SF23">
    <property type="entry name" value="TEICHURONIC ACID BIOSYNTHESIS PROTEIN TUAE"/>
    <property type="match status" value="1"/>
</dbReference>
<feature type="transmembrane region" description="Helical" evidence="5">
    <location>
        <begin position="225"/>
        <end position="240"/>
    </location>
</feature>
<comment type="caution">
    <text evidence="7">The sequence shown here is derived from an EMBL/GenBank/DDBJ whole genome shotgun (WGS) entry which is preliminary data.</text>
</comment>
<organism evidence="7 8">
    <name type="scientific">Propioniciclava sinopodophylli</name>
    <dbReference type="NCBI Taxonomy" id="1837344"/>
    <lineage>
        <taxon>Bacteria</taxon>
        <taxon>Bacillati</taxon>
        <taxon>Actinomycetota</taxon>
        <taxon>Actinomycetes</taxon>
        <taxon>Propionibacteriales</taxon>
        <taxon>Propionibacteriaceae</taxon>
        <taxon>Propioniciclava</taxon>
    </lineage>
</organism>
<keyword evidence="2 5" id="KW-0812">Transmembrane</keyword>
<gene>
    <name evidence="7" type="ORF">ET989_01460</name>
</gene>
<feature type="transmembrane region" description="Helical" evidence="5">
    <location>
        <begin position="368"/>
        <end position="386"/>
    </location>
</feature>
<evidence type="ECO:0000256" key="3">
    <source>
        <dbReference type="ARBA" id="ARBA00022989"/>
    </source>
</evidence>
<feature type="transmembrane region" description="Helical" evidence="5">
    <location>
        <begin position="202"/>
        <end position="219"/>
    </location>
</feature>
<evidence type="ECO:0000256" key="5">
    <source>
        <dbReference type="SAM" id="Phobius"/>
    </source>
</evidence>
<dbReference type="OrthoDB" id="5243524at2"/>
<feature type="transmembrane region" description="Helical" evidence="5">
    <location>
        <begin position="247"/>
        <end position="272"/>
    </location>
</feature>
<dbReference type="Pfam" id="PF04932">
    <property type="entry name" value="Wzy_C"/>
    <property type="match status" value="1"/>
</dbReference>
<name>A0A4Q9KH17_9ACTN</name>
<feature type="transmembrane region" description="Helical" evidence="5">
    <location>
        <begin position="115"/>
        <end position="135"/>
    </location>
</feature>
<protein>
    <submittedName>
        <fullName evidence="7">O-antigen ligase domain-containing protein</fullName>
    </submittedName>
</protein>
<proteinExistence type="predicted"/>
<dbReference type="InterPro" id="IPR007016">
    <property type="entry name" value="O-antigen_ligase-rel_domated"/>
</dbReference>
<feature type="transmembrane region" description="Helical" evidence="5">
    <location>
        <begin position="327"/>
        <end position="347"/>
    </location>
</feature>
<feature type="domain" description="O-antigen ligase-related" evidence="6">
    <location>
        <begin position="207"/>
        <end position="342"/>
    </location>
</feature>
<sequence>MLLQFVIPSRMVISGLGAVGRPAVLVGVLLLLLWFLGFLRPPGLPSHPQPVRWILGAYMAVQYIGYAVGVDRALPEVEANAADRWMILNLAMVGAALAASDGLRTRKDLDRLLKVLVGAAAVMALVGTLQFFGVIDLTRYIRIPGLSLNANLISVGERGSGGGVPRVAGTANHYIEFGVVLALVLPLALHYALTAARGWRRVYPWSAVALIAGSVPFAISRSGTLTLLVAVGILAVVWPWRMRYNALAVAAVSLIAFRAVNPGVLGTIRALFASAEHDPSVQNRLSDIGYVMELWAMRPWWGRGAGTYVTTIGSYTSEPYLLLDNQLFMTLVTGGIAGLVALVLLFAGPYLMARSLRLRGSDQETRHLGQALAAIMPAAFLATATFDSFSFATFVTVVFVAVGAIGALWRLEAMSPARPLQAAAPGDTLVTTPLGAGWAARAFETATALIAARWARAQCRGSGRK</sequence>
<evidence type="ECO:0000256" key="1">
    <source>
        <dbReference type="ARBA" id="ARBA00004141"/>
    </source>
</evidence>
<accession>A0A4Q9KH17</accession>
<dbReference type="RefSeq" id="WP_131166768.1">
    <property type="nucleotide sequence ID" value="NZ_SDMQ01000001.1"/>
</dbReference>
<feature type="transmembrane region" description="Helical" evidence="5">
    <location>
        <begin position="51"/>
        <end position="70"/>
    </location>
</feature>
<dbReference type="GO" id="GO:0016874">
    <property type="term" value="F:ligase activity"/>
    <property type="evidence" value="ECO:0007669"/>
    <property type="project" value="UniProtKB-KW"/>
</dbReference>
<feature type="transmembrane region" description="Helical" evidence="5">
    <location>
        <begin position="174"/>
        <end position="193"/>
    </location>
</feature>
<keyword evidence="3 5" id="KW-1133">Transmembrane helix</keyword>
<dbReference type="PANTHER" id="PTHR37422">
    <property type="entry name" value="TEICHURONIC ACID BIOSYNTHESIS PROTEIN TUAE"/>
    <property type="match status" value="1"/>
</dbReference>
<dbReference type="AlphaFoldDB" id="A0A4Q9KH17"/>
<dbReference type="EMBL" id="SDMQ01000001">
    <property type="protein sequence ID" value="TBT88640.1"/>
    <property type="molecule type" value="Genomic_DNA"/>
</dbReference>
<dbReference type="InterPro" id="IPR051533">
    <property type="entry name" value="WaaL-like"/>
</dbReference>
<evidence type="ECO:0000256" key="4">
    <source>
        <dbReference type="ARBA" id="ARBA00023136"/>
    </source>
</evidence>
<evidence type="ECO:0000313" key="7">
    <source>
        <dbReference type="EMBL" id="TBT88640.1"/>
    </source>
</evidence>
<dbReference type="GO" id="GO:0016020">
    <property type="term" value="C:membrane"/>
    <property type="evidence" value="ECO:0007669"/>
    <property type="project" value="UniProtKB-SubCell"/>
</dbReference>